<dbReference type="EC" id="5.99.1.4" evidence="1"/>
<dbReference type="InterPro" id="IPR051924">
    <property type="entry name" value="GST_Kappa/NadH"/>
</dbReference>
<organism evidence="3 4">
    <name type="scientific">Herminiimonas glaciei</name>
    <dbReference type="NCBI Taxonomy" id="523788"/>
    <lineage>
        <taxon>Bacteria</taxon>
        <taxon>Pseudomonadati</taxon>
        <taxon>Pseudomonadota</taxon>
        <taxon>Betaproteobacteria</taxon>
        <taxon>Burkholderiales</taxon>
        <taxon>Oxalobacteraceae</taxon>
        <taxon>Herminiimonas</taxon>
    </lineage>
</organism>
<dbReference type="CDD" id="cd03022">
    <property type="entry name" value="DsbA_HCCA_Iso"/>
    <property type="match status" value="1"/>
</dbReference>
<sequence>MSRTVKFYFALTSTWAYVGYPAFAELAKRQQLKVEYRPLPLHDLFAATGGLPLAQRSITRQNYRVQELQRWREKRQLNFNLYPKHWPLKNGLADRIVLAALDNGTDIHPLLLEYFTAIWEREEDLSDADTLVALADKAGFNGEELLQKAATPAIEERYQANLQEAIDEGAYGSPSFILDGELFWGQDRLPELEHALTSGRAAFGIPPRP</sequence>
<dbReference type="EMBL" id="JBHTBU010000003">
    <property type="protein sequence ID" value="MFC7289693.1"/>
    <property type="molecule type" value="Genomic_DNA"/>
</dbReference>
<dbReference type="PANTHER" id="PTHR42943">
    <property type="entry name" value="GLUTATHIONE S-TRANSFERASE KAPPA"/>
    <property type="match status" value="1"/>
</dbReference>
<gene>
    <name evidence="3" type="ORF">ACFQPC_16720</name>
</gene>
<evidence type="ECO:0000259" key="2">
    <source>
        <dbReference type="Pfam" id="PF01323"/>
    </source>
</evidence>
<dbReference type="Proteomes" id="UP001596542">
    <property type="component" value="Unassembled WGS sequence"/>
</dbReference>
<dbReference type="PIRSF" id="PIRSF006386">
    <property type="entry name" value="HCCAis_GSTk"/>
    <property type="match status" value="1"/>
</dbReference>
<dbReference type="GO" id="GO:0016853">
    <property type="term" value="F:isomerase activity"/>
    <property type="evidence" value="ECO:0007669"/>
    <property type="project" value="UniProtKB-KW"/>
</dbReference>
<dbReference type="InterPro" id="IPR001853">
    <property type="entry name" value="DSBA-like_thioredoxin_dom"/>
</dbReference>
<comment type="caution">
    <text evidence="3">The sequence shown here is derived from an EMBL/GenBank/DDBJ whole genome shotgun (WGS) entry which is preliminary data.</text>
</comment>
<dbReference type="InterPro" id="IPR014440">
    <property type="entry name" value="HCCAis_GSTk"/>
</dbReference>
<keyword evidence="1 3" id="KW-0413">Isomerase</keyword>
<name>A0ABW2IFI7_9BURK</name>
<comment type="catalytic activity">
    <reaction evidence="1">
        <text>2-hydroxychromene-2-carboxylate = (3E)-4-(2-hydroxyphenyl)-2-oxobut-3-enoate</text>
        <dbReference type="Rhea" id="RHEA:27401"/>
        <dbReference type="ChEBI" id="CHEBI:59350"/>
        <dbReference type="ChEBI" id="CHEBI:59353"/>
        <dbReference type="EC" id="5.99.1.4"/>
    </reaction>
</comment>
<protein>
    <recommendedName>
        <fullName evidence="1">2-hydroxychromene-2-carboxylate isomerase</fullName>
        <ecNumber evidence="1">5.99.1.4</ecNumber>
    </recommendedName>
</protein>
<dbReference type="InterPro" id="IPR036249">
    <property type="entry name" value="Thioredoxin-like_sf"/>
</dbReference>
<dbReference type="PANTHER" id="PTHR42943:SF13">
    <property type="entry name" value="GLUTATHIONE S-TRANSFERASE KAPPA-RELATED"/>
    <property type="match status" value="1"/>
</dbReference>
<feature type="domain" description="DSBA-like thioredoxin" evidence="2">
    <location>
        <begin position="4"/>
        <end position="196"/>
    </location>
</feature>
<evidence type="ECO:0000256" key="1">
    <source>
        <dbReference type="PIRNR" id="PIRNR006386"/>
    </source>
</evidence>
<dbReference type="Pfam" id="PF01323">
    <property type="entry name" value="DSBA"/>
    <property type="match status" value="1"/>
</dbReference>
<dbReference type="InterPro" id="IPR044087">
    <property type="entry name" value="NahD-like"/>
</dbReference>
<dbReference type="SUPFAM" id="SSF52833">
    <property type="entry name" value="Thioredoxin-like"/>
    <property type="match status" value="1"/>
</dbReference>
<comment type="similarity">
    <text evidence="1">Belongs to the GST superfamily. NadH family.</text>
</comment>
<reference evidence="4" key="1">
    <citation type="journal article" date="2019" name="Int. J. Syst. Evol. Microbiol.">
        <title>The Global Catalogue of Microorganisms (GCM) 10K type strain sequencing project: providing services to taxonomists for standard genome sequencing and annotation.</title>
        <authorList>
            <consortium name="The Broad Institute Genomics Platform"/>
            <consortium name="The Broad Institute Genome Sequencing Center for Infectious Disease"/>
            <person name="Wu L."/>
            <person name="Ma J."/>
        </authorList>
    </citation>
    <scope>NUCLEOTIDE SEQUENCE [LARGE SCALE GENOMIC DNA]</scope>
    <source>
        <strain evidence="4">KACC 12508</strain>
    </source>
</reference>
<accession>A0ABW2IFI7</accession>
<evidence type="ECO:0000313" key="4">
    <source>
        <dbReference type="Proteomes" id="UP001596542"/>
    </source>
</evidence>
<dbReference type="Gene3D" id="3.40.30.10">
    <property type="entry name" value="Glutaredoxin"/>
    <property type="match status" value="1"/>
</dbReference>
<dbReference type="RefSeq" id="WP_382272986.1">
    <property type="nucleotide sequence ID" value="NZ_JBHTBU010000003.1"/>
</dbReference>
<evidence type="ECO:0000313" key="3">
    <source>
        <dbReference type="EMBL" id="MFC7289693.1"/>
    </source>
</evidence>
<proteinExistence type="inferred from homology"/>
<keyword evidence="4" id="KW-1185">Reference proteome</keyword>